<accession>A0A6L7ISX6</accession>
<evidence type="ECO:0000256" key="2">
    <source>
        <dbReference type="SAM" id="MobiDB-lite"/>
    </source>
</evidence>
<dbReference type="PANTHER" id="PTHR30535:SF34">
    <property type="entry name" value="MOLYBDATE-BINDING PROTEIN MOLA"/>
    <property type="match status" value="1"/>
</dbReference>
<gene>
    <name evidence="3" type="ORF">GS424_013100</name>
</gene>
<evidence type="ECO:0000256" key="1">
    <source>
        <dbReference type="ARBA" id="ARBA00008814"/>
    </source>
</evidence>
<dbReference type="GO" id="GO:0071281">
    <property type="term" value="P:cellular response to iron ion"/>
    <property type="evidence" value="ECO:0007669"/>
    <property type="project" value="TreeGrafter"/>
</dbReference>
<dbReference type="PANTHER" id="PTHR30535">
    <property type="entry name" value="VITAMIN B12-BINDING PROTEIN"/>
    <property type="match status" value="1"/>
</dbReference>
<protein>
    <submittedName>
        <fullName evidence="3">ABC transporter substrate-binding protein</fullName>
    </submittedName>
</protein>
<dbReference type="InterPro" id="IPR002491">
    <property type="entry name" value="ABC_transptr_periplasmic_BD"/>
</dbReference>
<dbReference type="InterPro" id="IPR006311">
    <property type="entry name" value="TAT_signal"/>
</dbReference>
<dbReference type="Pfam" id="PF01497">
    <property type="entry name" value="Peripla_BP_2"/>
    <property type="match status" value="1"/>
</dbReference>
<dbReference type="PROSITE" id="PS51257">
    <property type="entry name" value="PROKAR_LIPOPROTEIN"/>
    <property type="match status" value="1"/>
</dbReference>
<reference evidence="3 4" key="1">
    <citation type="submission" date="2020-10" db="EMBL/GenBank/DDBJ databases">
        <title>Eggerthella sp. nov., isolated from human feces.</title>
        <authorList>
            <person name="Yajun G."/>
        </authorList>
    </citation>
    <scope>NUCLEOTIDE SEQUENCE [LARGE SCALE GENOMIC DNA]</scope>
    <source>
        <strain evidence="3 4">HF-1101</strain>
    </source>
</reference>
<feature type="compositionally biased region" description="Low complexity" evidence="2">
    <location>
        <begin position="34"/>
        <end position="52"/>
    </location>
</feature>
<dbReference type="PROSITE" id="PS50983">
    <property type="entry name" value="FE_B12_PBP"/>
    <property type="match status" value="1"/>
</dbReference>
<evidence type="ECO:0000313" key="4">
    <source>
        <dbReference type="Proteomes" id="UP000478463"/>
    </source>
</evidence>
<dbReference type="InterPro" id="IPR050902">
    <property type="entry name" value="ABC_Transporter_SBP"/>
</dbReference>
<name>A0A6L7ISX6_9ACTN</name>
<evidence type="ECO:0000313" key="3">
    <source>
        <dbReference type="EMBL" id="QOS67449.1"/>
    </source>
</evidence>
<dbReference type="KEGG" id="egd:GS424_013100"/>
<organism evidence="3 4">
    <name type="scientific">Eggerthella guodeyinii</name>
    <dbReference type="NCBI Taxonomy" id="2690837"/>
    <lineage>
        <taxon>Bacteria</taxon>
        <taxon>Bacillati</taxon>
        <taxon>Actinomycetota</taxon>
        <taxon>Coriobacteriia</taxon>
        <taxon>Eggerthellales</taxon>
        <taxon>Eggerthellaceae</taxon>
        <taxon>Eggerthella</taxon>
    </lineage>
</organism>
<dbReference type="RefSeq" id="WP_160942616.1">
    <property type="nucleotide sequence ID" value="NZ_CP063310.1"/>
</dbReference>
<sequence>MELFSRRTFLKGTLVGIGSVAAFGLAGCSSAPQDEAPVADGGDAEGAAKATEPVSQEDWTFEDQAGTTVTVSVPVQRMVVMQHHSLDMLAQLGMQDKVVGTEKNWEGDLGAYMRDVFPGIDDLPTPGDLTDWSVEAIAALKPDVVIAASQADPDAMKQVSELGIPVVVVSLRGEGKQAEAQNPRLADADAAYTEGCQWAISTLGRLTGADQKAGDIWKMCLESRAIVDEAIGQMDDADRIRVFVANTKEQTYGNDKYVGCQLLRAGAVNVAAEDIQGYKPYTFEMLASWDPEVIIVQDRYMDVYDTITADAKYQELQAVKNGKVLLAPYWTKPWGNPDTDSIALGELWLANQFYPEKVSADTVREYAERFYRDFYGVEFTGTV</sequence>
<dbReference type="AlphaFoldDB" id="A0A6L7ISX6"/>
<dbReference type="EMBL" id="CP063310">
    <property type="protein sequence ID" value="QOS67449.1"/>
    <property type="molecule type" value="Genomic_DNA"/>
</dbReference>
<dbReference type="Gene3D" id="3.40.50.1980">
    <property type="entry name" value="Nitrogenase molybdenum iron protein domain"/>
    <property type="match status" value="2"/>
</dbReference>
<dbReference type="PROSITE" id="PS51318">
    <property type="entry name" value="TAT"/>
    <property type="match status" value="1"/>
</dbReference>
<feature type="region of interest" description="Disordered" evidence="2">
    <location>
        <begin position="33"/>
        <end position="56"/>
    </location>
</feature>
<dbReference type="SUPFAM" id="SSF53807">
    <property type="entry name" value="Helical backbone' metal receptor"/>
    <property type="match status" value="1"/>
</dbReference>
<dbReference type="Proteomes" id="UP000478463">
    <property type="component" value="Chromosome"/>
</dbReference>
<comment type="similarity">
    <text evidence="1">Belongs to the bacterial solute-binding protein 8 family.</text>
</comment>
<proteinExistence type="inferred from homology"/>